<organism evidence="1 2">
    <name type="scientific">Holotrichia oblita</name>
    <name type="common">Chafer beetle</name>
    <dbReference type="NCBI Taxonomy" id="644536"/>
    <lineage>
        <taxon>Eukaryota</taxon>
        <taxon>Metazoa</taxon>
        <taxon>Ecdysozoa</taxon>
        <taxon>Arthropoda</taxon>
        <taxon>Hexapoda</taxon>
        <taxon>Insecta</taxon>
        <taxon>Pterygota</taxon>
        <taxon>Neoptera</taxon>
        <taxon>Endopterygota</taxon>
        <taxon>Coleoptera</taxon>
        <taxon>Polyphaga</taxon>
        <taxon>Scarabaeiformia</taxon>
        <taxon>Scarabaeidae</taxon>
        <taxon>Melolonthinae</taxon>
        <taxon>Holotrichia</taxon>
    </lineage>
</organism>
<keyword evidence="2" id="KW-1185">Reference proteome</keyword>
<protein>
    <submittedName>
        <fullName evidence="1">Centrosome-associated protein</fullName>
    </submittedName>
</protein>
<accession>A0ACB9TT62</accession>
<evidence type="ECO:0000313" key="1">
    <source>
        <dbReference type="EMBL" id="KAI4470034.1"/>
    </source>
</evidence>
<dbReference type="EMBL" id="CM043015">
    <property type="protein sequence ID" value="KAI4470034.1"/>
    <property type="molecule type" value="Genomic_DNA"/>
</dbReference>
<evidence type="ECO:0000313" key="2">
    <source>
        <dbReference type="Proteomes" id="UP001056778"/>
    </source>
</evidence>
<name>A0ACB9TT62_HOLOL</name>
<sequence>MEKMKIQMQASQNVIDVRKEKLKELQKRSLELVQKNITLKRERSRSREKKTLPEKVIPQNDIKMNMKLTNKKQEINIKNTSDPTNNCKDNITNRVPDLIVNNTEEVPAVCSIKDQNVQTEFDFKNICVRNNAEDELIPFDNLVKQDTDIRHKAALKIQSCYRRYRQQKIFKNILKSKKKKLNNMLKNIKPVLNTESPKPIAEKPAQNNVPFWLQTVVEPYPYNFIKDSKNRDLYRRDHLVIGRPTRLKHCLVNLKKNSESVADNIKTDKENSSVENYSTNFSNSAASITSSVPLLQRPSLTLTTSERAELPLQEQNRNSISIKPGEIKCIETKSNTNQIHLKFEAELHLLNDFNESLRQFMAVEKSLIELHGTNQSNIKIHQNQDTQTTAPLPPTTLKNPDDTIDTATENSQISEKTMPTINYERGSDIMEEHDKTLDVLKNLQDDIKNSNVEEDIQQEICHYSNKDDNSVLMGLELSQLNEAINSTIDVSMSNTSAPDVSFNSNVYVGFSVGMFDQLIRDEDARIENLKTILKIREKALLDRTKGELAWLEIQKKQLIETGQLHEASLLKKKQRGIIIKLQHEKQEMQRLKQIQKAASKERKTILKEQRNMIKAQLSNSNAVPKIRRTVYKERRHLGPVKVYNLHRETINTETSISRRSSLAEEIIITSRSESIVGQISEEGPGDHDTSMILNTSFKGVLNKRNEEAKKSLLMREAALQKRKKAAEELLQWHQRLLEEERKIAELEMAANTIIKQVPVHVGDSLCKSEDEKYDFKGSQLNFLWSNMTGRDEKKFKDDERYSLNQITLEKFCIDAKKNLIEKKRHLDKIEKNSTSSNSSVKSIDDLIKDKRESDGHTVLESAIIEDIKSDNDSTETERRKSISNGDKCYQSQDNTYSYSFESDALEGIDENIFVEEKNEVNTIKSNADVLVNEIDRSKSTLSEIMQNISNITDEISAIYKLSSVANTIKDESVHSNVNTDNVDIRTKVTDSYIIRKDSGDISQRDESEDDTLKSSVQSEIVKSLTELISSQNACQDIKFEQKHNIIETPESVRSKNTLTDSQGTLTSNIELCINSNKLEGETNKTVTNDIESAVSLHTDLNKELPREDAVVKDSFISVTEQEEITDSSKTKVEVISVSKGSGDVINDLRTESNNQSVMTKVCSVNDTLNIIKNNAVTSIEESQNNEITENNTSKSEIRNMLDLSYGFTGVRTNKHETISSISEINTSMRGETNITNELPIENGFNNFDHIISDNKINSKENSCLPVDDVLNKSLVIKEDENKCELETDIKNNSSSDKLINKLALNSIHSDSLNIDLNKSNEETTISTESGFEKSVNIEEYNYANEDEEKHNNLENINNTKLSSPVKINESIIGSNTKNSNDVSITNEIKEEKSCVDNLLLDDVNNSSKDIKCSSVSENIDDNLKLITSSQNDNIKSESLNESDIQDEEDISDLSNKSLDDTSEELSSDNDREKLVLNLEKLYDIEDSKSMITKKENANNLVDVKKRVSEILADTTPAREDKSPRLQDIYTTTYDVLSPEHSPETGSPANNGRNIASVTQLYDEEAEALFKKQLAIEQEIKQLEQQQKEHIPYIYMREIPNKPPPPYTPPTSQIHVSTVLPSSVEQLQCMTSIISDRLFKAYINGNLETATPNITEESKLLTRHNIDKECFEFIFDLCKEFAVEHYKQFVEYSGPSWMVVNKRSLAKRKPFDGNDLKAYLFKKTKEILEFEKGHL</sequence>
<gene>
    <name evidence="1" type="ORF">MML48_1g03804</name>
</gene>
<reference evidence="1" key="1">
    <citation type="submission" date="2022-04" db="EMBL/GenBank/DDBJ databases">
        <title>Chromosome-scale genome assembly of Holotrichia oblita Faldermann.</title>
        <authorList>
            <person name="Rongchong L."/>
        </authorList>
    </citation>
    <scope>NUCLEOTIDE SEQUENCE</scope>
    <source>
        <strain evidence="1">81SQS9</strain>
    </source>
</reference>
<dbReference type="Proteomes" id="UP001056778">
    <property type="component" value="Chromosome 1"/>
</dbReference>
<comment type="caution">
    <text evidence="1">The sequence shown here is derived from an EMBL/GenBank/DDBJ whole genome shotgun (WGS) entry which is preliminary data.</text>
</comment>
<proteinExistence type="predicted"/>